<feature type="region of interest" description="Disordered" evidence="8">
    <location>
        <begin position="1"/>
        <end position="20"/>
    </location>
</feature>
<evidence type="ECO:0000256" key="1">
    <source>
        <dbReference type="ARBA" id="ARBA00004123"/>
    </source>
</evidence>
<evidence type="ECO:0000256" key="3">
    <source>
        <dbReference type="ARBA" id="ARBA00022763"/>
    </source>
</evidence>
<comment type="subunit">
    <text evidence="7">Component of the SMC5-SMC6 complex.</text>
</comment>
<dbReference type="Proteomes" id="UP001652625">
    <property type="component" value="Chromosome 02"/>
</dbReference>
<comment type="function">
    <text evidence="7">Component of the SMC5-SMC6 complex, that promotes sister chromatid alignment after DNA damage and facilitates double-stranded DNA breaks (DSBs) repair via homologous recombination between sister chromatids.</text>
</comment>
<dbReference type="Pfam" id="PF08743">
    <property type="entry name" value="Nse4_C"/>
    <property type="match status" value="1"/>
</dbReference>
<evidence type="ECO:0000259" key="9">
    <source>
        <dbReference type="Pfam" id="PF08743"/>
    </source>
</evidence>
<evidence type="ECO:0000256" key="6">
    <source>
        <dbReference type="ARBA" id="ARBA00023242"/>
    </source>
</evidence>
<organism evidence="11 12">
    <name type="scientific">Hydra vulgaris</name>
    <name type="common">Hydra</name>
    <name type="synonym">Hydra attenuata</name>
    <dbReference type="NCBI Taxonomy" id="6087"/>
    <lineage>
        <taxon>Eukaryota</taxon>
        <taxon>Metazoa</taxon>
        <taxon>Cnidaria</taxon>
        <taxon>Hydrozoa</taxon>
        <taxon>Hydroidolina</taxon>
        <taxon>Anthoathecata</taxon>
        <taxon>Aplanulata</taxon>
        <taxon>Hydridae</taxon>
        <taxon>Hydra</taxon>
    </lineage>
</organism>
<evidence type="ECO:0000313" key="12">
    <source>
        <dbReference type="RefSeq" id="XP_065646623.1"/>
    </source>
</evidence>
<evidence type="ECO:0000256" key="8">
    <source>
        <dbReference type="SAM" id="MobiDB-lite"/>
    </source>
</evidence>
<comment type="subcellular location">
    <subcellularLocation>
        <location evidence="1 7">Nucleus</location>
    </subcellularLocation>
</comment>
<dbReference type="PANTHER" id="PTHR16140">
    <property type="entry name" value="NON-STRUCTURAL MAINTENANCE OF CHROMOSOMES ELEMENT 4"/>
    <property type="match status" value="1"/>
</dbReference>
<name>A0ABM4BCE5_HYDVU</name>
<keyword evidence="4 7" id="KW-0233">DNA recombination</keyword>
<dbReference type="InterPro" id="IPR029225">
    <property type="entry name" value="Nse4_Nse3-bd"/>
</dbReference>
<evidence type="ECO:0000259" key="10">
    <source>
        <dbReference type="Pfam" id="PF15412"/>
    </source>
</evidence>
<dbReference type="InterPro" id="IPR027786">
    <property type="entry name" value="Nse4/EID"/>
</dbReference>
<keyword evidence="5 7" id="KW-0234">DNA repair</keyword>
<feature type="domain" description="Non-structural maintenance of chromosome element 4 C-terminal" evidence="9">
    <location>
        <begin position="223"/>
        <end position="267"/>
    </location>
</feature>
<sequence length="297" mass="34196">MASNKENMCSKLDSKQKYDDPKVRRQIRAEYRSLAFELNENAEESSNTDSANLQEYIEKVEGLFTKVRHPREAVHDSSLLVTLTKKGRQQAQQLKTDLVSFDNHTFIEKIISFVSGRNISDILGEDNDICDLSNTAWKQLGNECRPLFKKTPHFDFLLGPLVLKVIAKERIQRTANREKLPQGDALKLKIIDSVDEKEEATTKEVERVYKILKKSTNNGMQAVCLFQFIINPTSFGQSVENLFHLSFLIKDGRATIELDEQKCPTISKFRLILNVLQSIFIKNITRRNMQILFIKNK</sequence>
<evidence type="ECO:0000256" key="4">
    <source>
        <dbReference type="ARBA" id="ARBA00023172"/>
    </source>
</evidence>
<evidence type="ECO:0000313" key="11">
    <source>
        <dbReference type="Proteomes" id="UP001652625"/>
    </source>
</evidence>
<evidence type="ECO:0000256" key="7">
    <source>
        <dbReference type="RuleBase" id="RU365071"/>
    </source>
</evidence>
<keyword evidence="11" id="KW-1185">Reference proteome</keyword>
<proteinExistence type="inferred from homology"/>
<dbReference type="RefSeq" id="XP_065646623.1">
    <property type="nucleotide sequence ID" value="XM_065790551.1"/>
</dbReference>
<gene>
    <name evidence="12" type="primary">LOC101238394</name>
</gene>
<reference evidence="11" key="1">
    <citation type="submission" date="2025-05" db="UniProtKB">
        <authorList>
            <consortium name="RefSeq"/>
        </authorList>
    </citation>
    <scope>NUCLEOTIDE SEQUENCE [LARGE SCALE GENOMIC DNA]</scope>
</reference>
<dbReference type="InterPro" id="IPR014854">
    <property type="entry name" value="Nse4_C"/>
</dbReference>
<protein>
    <recommendedName>
        <fullName evidence="7">Non-structural maintenance of chromosomes element 4</fullName>
    </recommendedName>
</protein>
<evidence type="ECO:0000256" key="2">
    <source>
        <dbReference type="ARBA" id="ARBA00008997"/>
    </source>
</evidence>
<dbReference type="PANTHER" id="PTHR16140:SF0">
    <property type="entry name" value="NON-STRUCTURAL MAINTENANCE OF CHROMOSOMES ELEMENT 4"/>
    <property type="match status" value="1"/>
</dbReference>
<comment type="similarity">
    <text evidence="2 7">Belongs to the NSE4 family.</text>
</comment>
<feature type="domain" description="Nse4/EID protein Nse3/MAGE-binding" evidence="10">
    <location>
        <begin position="76"/>
        <end position="127"/>
    </location>
</feature>
<dbReference type="Pfam" id="PF15412">
    <property type="entry name" value="Nse4-Nse3_bdg"/>
    <property type="match status" value="1"/>
</dbReference>
<evidence type="ECO:0000256" key="5">
    <source>
        <dbReference type="ARBA" id="ARBA00023204"/>
    </source>
</evidence>
<accession>A0ABM4BCE5</accession>
<keyword evidence="3 7" id="KW-0227">DNA damage</keyword>
<keyword evidence="6 7" id="KW-0539">Nucleus</keyword>
<reference evidence="12" key="2">
    <citation type="submission" date="2025-08" db="UniProtKB">
        <authorList>
            <consortium name="RefSeq"/>
        </authorList>
    </citation>
    <scope>IDENTIFICATION</scope>
</reference>
<dbReference type="GeneID" id="101238394"/>